<gene>
    <name evidence="2" type="ORF">UFOVP29_229</name>
</gene>
<evidence type="ECO:0000313" key="2">
    <source>
        <dbReference type="EMBL" id="CAB4123070.1"/>
    </source>
</evidence>
<evidence type="ECO:0000256" key="1">
    <source>
        <dbReference type="SAM" id="MobiDB-lite"/>
    </source>
</evidence>
<sequence>MTVDIKFRRDLFGLTISVVTAEATHNLEPIEESTLDRRWRQRFHGDTWLFRNPKCSNQDLDILVKSLDNLGGNWNLKLVPNHKRDDFYAVLRMGDFNDAQMWGWGGVSNWQKWSEKEETDYQREQTQQKAPKLSKDGKSVRVKVSVEQLGDDDPF</sequence>
<accession>A0A6J5KSR7</accession>
<name>A0A6J5KSR7_9CAUD</name>
<reference evidence="2" key="1">
    <citation type="submission" date="2020-04" db="EMBL/GenBank/DDBJ databases">
        <authorList>
            <person name="Chiriac C."/>
            <person name="Salcher M."/>
            <person name="Ghai R."/>
            <person name="Kavagutti S V."/>
        </authorList>
    </citation>
    <scope>NUCLEOTIDE SEQUENCE</scope>
</reference>
<protein>
    <submittedName>
        <fullName evidence="2">Uncharacterized protein</fullName>
    </submittedName>
</protein>
<feature type="region of interest" description="Disordered" evidence="1">
    <location>
        <begin position="118"/>
        <end position="139"/>
    </location>
</feature>
<proteinExistence type="predicted"/>
<organism evidence="2">
    <name type="scientific">uncultured Caudovirales phage</name>
    <dbReference type="NCBI Taxonomy" id="2100421"/>
    <lineage>
        <taxon>Viruses</taxon>
        <taxon>Duplodnaviria</taxon>
        <taxon>Heunggongvirae</taxon>
        <taxon>Uroviricota</taxon>
        <taxon>Caudoviricetes</taxon>
        <taxon>Peduoviridae</taxon>
        <taxon>Maltschvirus</taxon>
        <taxon>Maltschvirus maltsch</taxon>
    </lineage>
</organism>
<dbReference type="EMBL" id="LR796167">
    <property type="protein sequence ID" value="CAB4123070.1"/>
    <property type="molecule type" value="Genomic_DNA"/>
</dbReference>